<dbReference type="AlphaFoldDB" id="A0A329MH30"/>
<feature type="signal peptide" evidence="1">
    <location>
        <begin position="1"/>
        <end position="26"/>
    </location>
</feature>
<feature type="chain" id="PRO_5038895129" evidence="1">
    <location>
        <begin position="27"/>
        <end position="629"/>
    </location>
</feature>
<proteinExistence type="predicted"/>
<organism evidence="2 3">
    <name type="scientific">Paenibacillus contaminans</name>
    <dbReference type="NCBI Taxonomy" id="450362"/>
    <lineage>
        <taxon>Bacteria</taxon>
        <taxon>Bacillati</taxon>
        <taxon>Bacillota</taxon>
        <taxon>Bacilli</taxon>
        <taxon>Bacillales</taxon>
        <taxon>Paenibacillaceae</taxon>
        <taxon>Paenibacillus</taxon>
    </lineage>
</organism>
<dbReference type="SUPFAM" id="SSF51445">
    <property type="entry name" value="(Trans)glycosidases"/>
    <property type="match status" value="1"/>
</dbReference>
<protein>
    <submittedName>
        <fullName evidence="2">Uncharacterized protein</fullName>
    </submittedName>
</protein>
<keyword evidence="3" id="KW-1185">Reference proteome</keyword>
<accession>A0A329MH30</accession>
<reference evidence="2 3" key="1">
    <citation type="journal article" date="2009" name="Int. J. Syst. Evol. Microbiol.">
        <title>Paenibacillus contaminans sp. nov., isolated from a contaminated laboratory plate.</title>
        <authorList>
            <person name="Chou J.H."/>
            <person name="Lee J.H."/>
            <person name="Lin M.C."/>
            <person name="Chang P.S."/>
            <person name="Arun A.B."/>
            <person name="Young C.C."/>
            <person name="Chen W.M."/>
        </authorList>
    </citation>
    <scope>NUCLEOTIDE SEQUENCE [LARGE SCALE GENOMIC DNA]</scope>
    <source>
        <strain evidence="2 3">CKOBP-6</strain>
    </source>
</reference>
<gene>
    <name evidence="2" type="ORF">DQG23_27905</name>
</gene>
<dbReference type="InterPro" id="IPR017853">
    <property type="entry name" value="GH"/>
</dbReference>
<name>A0A329MH30_9BACL</name>
<evidence type="ECO:0000313" key="3">
    <source>
        <dbReference type="Proteomes" id="UP000250369"/>
    </source>
</evidence>
<dbReference type="EMBL" id="QMFB01000020">
    <property type="protein sequence ID" value="RAV16667.1"/>
    <property type="molecule type" value="Genomic_DNA"/>
</dbReference>
<evidence type="ECO:0000256" key="1">
    <source>
        <dbReference type="SAM" id="SignalP"/>
    </source>
</evidence>
<comment type="caution">
    <text evidence="2">The sequence shown here is derived from an EMBL/GenBank/DDBJ whole genome shotgun (WGS) entry which is preliminary data.</text>
</comment>
<sequence length="629" mass="69627">MKRTRRLLICLITMISMFAGSASLLAAPPSEVLDEFPIGIYYGPWPEDTNDGSYAEIRDMNANFIVGWNDKHVTLGRNLFSLDLAEKHGLKVLVDDFVTYSEFKMELISQMSTDDAWNVRNDKPIGQTFTTPAGPIWDHGIVGLKLNNPNLPSGTSFTLSIYDNPNKTSLILSDTVTAPLEAPPYLEFNLGRVSYQLSPETQYYMEVTTTSTTDLGLVAVSTSDVYNGGQAFYQGQPQNGDLLFYLYIGSTLAPNFTEDSRPSDEALKQAVNFYKDHPAYMGMHLRDEPPGEWLPKMKEIQDTVRQNDPNHLAYFNMLLGGSKSVRTIPLTSAQTVGQTFKTKPNQTTISYIQAGIDKAGWGANESVKLTLWDSPSKAAKIAERTLTGTPDSSYPMFKLNAAVNPDTSYYMEFSIEPVNGSVSVYASQKGVDWDSNGTAYQSGQPADFDLWFTVDANQSGEIQGDFVTSSNRIGQTFKTAANQTAINWIQLYIDNETWSTGEVLTLTLWDSPSKTSKIAESSIDTQPSSYFPKFRLNAAVTPNTTYYMELTHNGGGDNQVGLVIRSKDGVKWVEGAMNILTVSRSMPISGLLSTLMFAEPENKTKSKLTSGNGRVITPMLFRMMLIHFL</sequence>
<dbReference type="Proteomes" id="UP000250369">
    <property type="component" value="Unassembled WGS sequence"/>
</dbReference>
<keyword evidence="1" id="KW-0732">Signal</keyword>
<evidence type="ECO:0000313" key="2">
    <source>
        <dbReference type="EMBL" id="RAV16667.1"/>
    </source>
</evidence>